<protein>
    <recommendedName>
        <fullName evidence="3">Co-chaperonin GroES</fullName>
    </recommendedName>
    <alternativeName>
        <fullName evidence="3">10 kDa chaperonin</fullName>
    </alternativeName>
    <alternativeName>
        <fullName evidence="3">Chaperonin-10</fullName>
        <shortName evidence="3">Cpn10</shortName>
    </alternativeName>
</protein>
<organism evidence="6 7">
    <name type="scientific">Candidatus Spechtbacteria bacterium SB0662_bin_43</name>
    <dbReference type="NCBI Taxonomy" id="2604897"/>
    <lineage>
        <taxon>Bacteria</taxon>
        <taxon>Candidatus Spechtiibacteriota</taxon>
    </lineage>
</organism>
<sequence>MNLMPLRDNVVIEPQSPEETTESGIVIPDTVDKERPEQGVVVAVGPGKMNDAGERVAMSVKEGDTVLFSKYGPTKVEIGTTEYLVAKEDDILAIVS</sequence>
<reference evidence="6 7" key="1">
    <citation type="submission" date="2019-09" db="EMBL/GenBank/DDBJ databases">
        <title>Characterisation of the sponge microbiome using genome-centric metagenomics.</title>
        <authorList>
            <person name="Engelberts J.P."/>
            <person name="Robbins S.J."/>
            <person name="De Goeij J.M."/>
            <person name="Aranda M."/>
            <person name="Bell S.C."/>
            <person name="Webster N.S."/>
        </authorList>
    </citation>
    <scope>NUCLEOTIDE SEQUENCE [LARGE SCALE GENOMIC DNA]</scope>
    <source>
        <strain evidence="6">SB0662_bin_43</strain>
    </source>
</reference>
<dbReference type="Proteomes" id="UP000449092">
    <property type="component" value="Unassembled WGS sequence"/>
</dbReference>
<dbReference type="GO" id="GO:0044183">
    <property type="term" value="F:protein folding chaperone"/>
    <property type="evidence" value="ECO:0007669"/>
    <property type="project" value="InterPro"/>
</dbReference>
<dbReference type="GO" id="GO:0051087">
    <property type="term" value="F:protein-folding chaperone binding"/>
    <property type="evidence" value="ECO:0007669"/>
    <property type="project" value="TreeGrafter"/>
</dbReference>
<comment type="similarity">
    <text evidence="1 3 4">Belongs to the GroES chaperonin family.</text>
</comment>
<dbReference type="GO" id="GO:0051082">
    <property type="term" value="F:unfolded protein binding"/>
    <property type="evidence" value="ECO:0007669"/>
    <property type="project" value="TreeGrafter"/>
</dbReference>
<dbReference type="GO" id="GO:0005737">
    <property type="term" value="C:cytoplasm"/>
    <property type="evidence" value="ECO:0007669"/>
    <property type="project" value="UniProtKB-SubCell"/>
</dbReference>
<gene>
    <name evidence="3" type="primary">groES</name>
    <name evidence="3" type="synonym">groS</name>
    <name evidence="6" type="ORF">F4X82_00850</name>
</gene>
<dbReference type="SMART" id="SM00883">
    <property type="entry name" value="Cpn10"/>
    <property type="match status" value="1"/>
</dbReference>
<dbReference type="InterPro" id="IPR011032">
    <property type="entry name" value="GroES-like_sf"/>
</dbReference>
<keyword evidence="2 3" id="KW-0143">Chaperone</keyword>
<evidence type="ECO:0000256" key="2">
    <source>
        <dbReference type="ARBA" id="ARBA00023186"/>
    </source>
</evidence>
<comment type="subcellular location">
    <subcellularLocation>
        <location evidence="3">Cytoplasm</location>
    </subcellularLocation>
</comment>
<proteinExistence type="inferred from homology"/>
<dbReference type="EMBL" id="VXOY01000009">
    <property type="protein sequence ID" value="MYE38053.1"/>
    <property type="molecule type" value="Genomic_DNA"/>
</dbReference>
<dbReference type="PRINTS" id="PR00297">
    <property type="entry name" value="CHAPERONIN10"/>
</dbReference>
<evidence type="ECO:0000256" key="1">
    <source>
        <dbReference type="ARBA" id="ARBA00006975"/>
    </source>
</evidence>
<evidence type="ECO:0000313" key="7">
    <source>
        <dbReference type="Proteomes" id="UP000449092"/>
    </source>
</evidence>
<evidence type="ECO:0000256" key="4">
    <source>
        <dbReference type="RuleBase" id="RU000535"/>
    </source>
</evidence>
<dbReference type="NCBIfam" id="NF001531">
    <property type="entry name" value="PRK00364.2-2"/>
    <property type="match status" value="1"/>
</dbReference>
<dbReference type="SUPFAM" id="SSF50129">
    <property type="entry name" value="GroES-like"/>
    <property type="match status" value="1"/>
</dbReference>
<dbReference type="HAMAP" id="MF_00580">
    <property type="entry name" value="CH10"/>
    <property type="match status" value="1"/>
</dbReference>
<accession>A0A845DL61</accession>
<comment type="subunit">
    <text evidence="3">Heptamer of 7 subunits arranged in a ring. Interacts with the chaperonin GroEL.</text>
</comment>
<evidence type="ECO:0000313" key="6">
    <source>
        <dbReference type="EMBL" id="MYE38053.1"/>
    </source>
</evidence>
<evidence type="ECO:0000256" key="5">
    <source>
        <dbReference type="SAM" id="MobiDB-lite"/>
    </source>
</evidence>
<dbReference type="PANTHER" id="PTHR10772">
    <property type="entry name" value="10 KDA HEAT SHOCK PROTEIN"/>
    <property type="match status" value="1"/>
</dbReference>
<comment type="caution">
    <text evidence="6">The sequence shown here is derived from an EMBL/GenBank/DDBJ whole genome shotgun (WGS) entry which is preliminary data.</text>
</comment>
<comment type="function">
    <text evidence="3 4">Together with the chaperonin GroEL, plays an essential role in assisting protein folding. The GroEL-GroES system forms a nano-cage that allows encapsulation of the non-native substrate proteins and provides a physical environment optimized to promote and accelerate protein folding. GroES binds to the apical surface of the GroEL ring, thereby capping the opening of the GroEL channel.</text>
</comment>
<dbReference type="InterPro" id="IPR037124">
    <property type="entry name" value="Chaperonin_GroES_sf"/>
</dbReference>
<dbReference type="PANTHER" id="PTHR10772:SF58">
    <property type="entry name" value="CO-CHAPERONIN GROES"/>
    <property type="match status" value="1"/>
</dbReference>
<feature type="region of interest" description="Disordered" evidence="5">
    <location>
        <begin position="1"/>
        <end position="22"/>
    </location>
</feature>
<evidence type="ECO:0000256" key="3">
    <source>
        <dbReference type="HAMAP-Rule" id="MF_00580"/>
    </source>
</evidence>
<dbReference type="InterPro" id="IPR020818">
    <property type="entry name" value="Chaperonin_GroES"/>
</dbReference>
<dbReference type="GO" id="GO:0046872">
    <property type="term" value="F:metal ion binding"/>
    <property type="evidence" value="ECO:0007669"/>
    <property type="project" value="TreeGrafter"/>
</dbReference>
<dbReference type="FunFam" id="2.30.33.40:FF:000001">
    <property type="entry name" value="10 kDa chaperonin"/>
    <property type="match status" value="1"/>
</dbReference>
<dbReference type="GO" id="GO:0005524">
    <property type="term" value="F:ATP binding"/>
    <property type="evidence" value="ECO:0007669"/>
    <property type="project" value="InterPro"/>
</dbReference>
<dbReference type="CDD" id="cd00320">
    <property type="entry name" value="cpn10"/>
    <property type="match status" value="1"/>
</dbReference>
<dbReference type="AlphaFoldDB" id="A0A845DL61"/>
<dbReference type="Gene3D" id="2.30.33.40">
    <property type="entry name" value="GroES chaperonin"/>
    <property type="match status" value="1"/>
</dbReference>
<keyword evidence="3" id="KW-0963">Cytoplasm</keyword>
<dbReference type="NCBIfam" id="NF001533">
    <property type="entry name" value="PRK00364.2-4"/>
    <property type="match status" value="1"/>
</dbReference>
<dbReference type="Pfam" id="PF00166">
    <property type="entry name" value="Cpn10"/>
    <property type="match status" value="1"/>
</dbReference>
<name>A0A845DL61_9BACT</name>